<organism evidence="1 2">
    <name type="scientific">Peronosclerospora sorghi</name>
    <dbReference type="NCBI Taxonomy" id="230839"/>
    <lineage>
        <taxon>Eukaryota</taxon>
        <taxon>Sar</taxon>
        <taxon>Stramenopiles</taxon>
        <taxon>Oomycota</taxon>
        <taxon>Peronosporomycetes</taxon>
        <taxon>Peronosporales</taxon>
        <taxon>Peronosporaceae</taxon>
        <taxon>Peronosclerospora</taxon>
    </lineage>
</organism>
<proteinExistence type="predicted"/>
<sequence>MIRFFILDLTDLICPASLYHSAHRRDPTKTSAGLRATLSPVIPPPMIVSSLRINDLSNVFVMRSKLDLPIASRGRHPSQRSVFSHCNVACIPSSWIFTQSGKVSNP</sequence>
<dbReference type="EMBL" id="CM047584">
    <property type="protein sequence ID" value="KAI9911654.1"/>
    <property type="molecule type" value="Genomic_DNA"/>
</dbReference>
<comment type="caution">
    <text evidence="1">The sequence shown here is derived from an EMBL/GenBank/DDBJ whole genome shotgun (WGS) entry which is preliminary data.</text>
</comment>
<dbReference type="Proteomes" id="UP001163321">
    <property type="component" value="Chromosome 5"/>
</dbReference>
<gene>
    <name evidence="1" type="ORF">PsorP6_009834</name>
</gene>
<evidence type="ECO:0000313" key="2">
    <source>
        <dbReference type="Proteomes" id="UP001163321"/>
    </source>
</evidence>
<protein>
    <submittedName>
        <fullName evidence="1">Uncharacterized protein</fullName>
    </submittedName>
</protein>
<keyword evidence="2" id="KW-1185">Reference proteome</keyword>
<evidence type="ECO:0000313" key="1">
    <source>
        <dbReference type="EMBL" id="KAI9911654.1"/>
    </source>
</evidence>
<name>A0ACC0VYS5_9STRA</name>
<reference evidence="1 2" key="1">
    <citation type="journal article" date="2022" name="bioRxiv">
        <title>The genome of the oomycete Peronosclerospora sorghi, a cosmopolitan pathogen of maize and sorghum, is inflated with dispersed pseudogenes.</title>
        <authorList>
            <person name="Fletcher K."/>
            <person name="Martin F."/>
            <person name="Isakeit T."/>
            <person name="Cavanaugh K."/>
            <person name="Magill C."/>
            <person name="Michelmore R."/>
        </authorList>
    </citation>
    <scope>NUCLEOTIDE SEQUENCE [LARGE SCALE GENOMIC DNA]</scope>
    <source>
        <strain evidence="1">P6</strain>
    </source>
</reference>
<accession>A0ACC0VYS5</accession>